<name>A0AAQ3U2V7_PASNO</name>
<evidence type="ECO:0000313" key="3">
    <source>
        <dbReference type="Proteomes" id="UP001341281"/>
    </source>
</evidence>
<keyword evidence="3" id="KW-1185">Reference proteome</keyword>
<evidence type="ECO:0000259" key="1">
    <source>
        <dbReference type="PROSITE" id="PS50878"/>
    </source>
</evidence>
<feature type="domain" description="Reverse transcriptase" evidence="1">
    <location>
        <begin position="1"/>
        <end position="197"/>
    </location>
</feature>
<accession>A0AAQ3U2V7</accession>
<sequence length="293" mass="34218">MILHEVLHQTKIKKDVGVILKLDFDKAYDKVNWDFMFECLRLRGFGHQWCSWMKQIVKGGTVSVKLNDKIGPYIQSHKCVRQGDPLSPILFNFVADNLAKMVQRAQENNLVRGLISHMIPMGVCMLQYADDTIICLENNKEKARNLKILLDMHEMMSGLSINFNKIPVSPSRLHSADWLSLEEKINKRLEAWKSGSLSMAGRITLRNACLTSVPIYHMSMYLLHKTVIERIDRNRRKFLWQGEVEKKKYHLIKWDEVCMDKAQGGLGIKNLENLNISLLCKWWWEFENEEGLW</sequence>
<dbReference type="PANTHER" id="PTHR33116">
    <property type="entry name" value="REVERSE TRANSCRIPTASE ZINC-BINDING DOMAIN-CONTAINING PROTEIN-RELATED-RELATED"/>
    <property type="match status" value="1"/>
</dbReference>
<dbReference type="SUPFAM" id="SSF56672">
    <property type="entry name" value="DNA/RNA polymerases"/>
    <property type="match status" value="1"/>
</dbReference>
<dbReference type="AlphaFoldDB" id="A0AAQ3U2V7"/>
<dbReference type="InterPro" id="IPR043502">
    <property type="entry name" value="DNA/RNA_pol_sf"/>
</dbReference>
<gene>
    <name evidence="2" type="ORF">U9M48_029388</name>
</gene>
<dbReference type="PANTHER" id="PTHR33116:SF87">
    <property type="entry name" value="OS01G0158850 PROTEIN"/>
    <property type="match status" value="1"/>
</dbReference>
<dbReference type="Proteomes" id="UP001341281">
    <property type="component" value="Chromosome 06"/>
</dbReference>
<proteinExistence type="predicted"/>
<dbReference type="Pfam" id="PF00078">
    <property type="entry name" value="RVT_1"/>
    <property type="match status" value="1"/>
</dbReference>
<dbReference type="InterPro" id="IPR000477">
    <property type="entry name" value="RT_dom"/>
</dbReference>
<dbReference type="PROSITE" id="PS50878">
    <property type="entry name" value="RT_POL"/>
    <property type="match status" value="1"/>
</dbReference>
<dbReference type="EMBL" id="CP144750">
    <property type="protein sequence ID" value="WVZ82085.1"/>
    <property type="molecule type" value="Genomic_DNA"/>
</dbReference>
<organism evidence="2 3">
    <name type="scientific">Paspalum notatum var. saurae</name>
    <dbReference type="NCBI Taxonomy" id="547442"/>
    <lineage>
        <taxon>Eukaryota</taxon>
        <taxon>Viridiplantae</taxon>
        <taxon>Streptophyta</taxon>
        <taxon>Embryophyta</taxon>
        <taxon>Tracheophyta</taxon>
        <taxon>Spermatophyta</taxon>
        <taxon>Magnoliopsida</taxon>
        <taxon>Liliopsida</taxon>
        <taxon>Poales</taxon>
        <taxon>Poaceae</taxon>
        <taxon>PACMAD clade</taxon>
        <taxon>Panicoideae</taxon>
        <taxon>Andropogonodae</taxon>
        <taxon>Paspaleae</taxon>
        <taxon>Paspalinae</taxon>
        <taxon>Paspalum</taxon>
    </lineage>
</organism>
<reference evidence="2 3" key="1">
    <citation type="submission" date="2024-02" db="EMBL/GenBank/DDBJ databases">
        <title>High-quality chromosome-scale genome assembly of Pensacola bahiagrass (Paspalum notatum Flugge var. saurae).</title>
        <authorList>
            <person name="Vega J.M."/>
            <person name="Podio M."/>
            <person name="Orjuela J."/>
            <person name="Siena L.A."/>
            <person name="Pessino S.C."/>
            <person name="Combes M.C."/>
            <person name="Mariac C."/>
            <person name="Albertini E."/>
            <person name="Pupilli F."/>
            <person name="Ortiz J.P.A."/>
            <person name="Leblanc O."/>
        </authorList>
    </citation>
    <scope>NUCLEOTIDE SEQUENCE [LARGE SCALE GENOMIC DNA]</scope>
    <source>
        <strain evidence="2">R1</strain>
        <tissue evidence="2">Leaf</tissue>
    </source>
</reference>
<protein>
    <recommendedName>
        <fullName evidence="1">Reverse transcriptase domain-containing protein</fullName>
    </recommendedName>
</protein>
<evidence type="ECO:0000313" key="2">
    <source>
        <dbReference type="EMBL" id="WVZ82085.1"/>
    </source>
</evidence>